<dbReference type="Proteomes" id="UP000799772">
    <property type="component" value="Unassembled WGS sequence"/>
</dbReference>
<accession>A0A9P4M522</accession>
<keyword evidence="2" id="KW-1185">Reference proteome</keyword>
<proteinExistence type="predicted"/>
<reference evidence="1" key="1">
    <citation type="journal article" date="2020" name="Stud. Mycol.">
        <title>101 Dothideomycetes genomes: a test case for predicting lifestyles and emergence of pathogens.</title>
        <authorList>
            <person name="Haridas S."/>
            <person name="Albert R."/>
            <person name="Binder M."/>
            <person name="Bloem J."/>
            <person name="Labutti K."/>
            <person name="Salamov A."/>
            <person name="Andreopoulos B."/>
            <person name="Baker S."/>
            <person name="Barry K."/>
            <person name="Bills G."/>
            <person name="Bluhm B."/>
            <person name="Cannon C."/>
            <person name="Castanera R."/>
            <person name="Culley D."/>
            <person name="Daum C."/>
            <person name="Ezra D."/>
            <person name="Gonzalez J."/>
            <person name="Henrissat B."/>
            <person name="Kuo A."/>
            <person name="Liang C."/>
            <person name="Lipzen A."/>
            <person name="Lutzoni F."/>
            <person name="Magnuson J."/>
            <person name="Mondo S."/>
            <person name="Nolan M."/>
            <person name="Ohm R."/>
            <person name="Pangilinan J."/>
            <person name="Park H.-J."/>
            <person name="Ramirez L."/>
            <person name="Alfaro M."/>
            <person name="Sun H."/>
            <person name="Tritt A."/>
            <person name="Yoshinaga Y."/>
            <person name="Zwiers L.-H."/>
            <person name="Turgeon B."/>
            <person name="Goodwin S."/>
            <person name="Spatafora J."/>
            <person name="Crous P."/>
            <person name="Grigoriev I."/>
        </authorList>
    </citation>
    <scope>NUCLEOTIDE SEQUENCE</scope>
    <source>
        <strain evidence="1">CBS 133067</strain>
    </source>
</reference>
<name>A0A9P4M522_9PEZI</name>
<protein>
    <submittedName>
        <fullName evidence="1">5-formyltetrahydrofolate cyclo-ligase</fullName>
    </submittedName>
</protein>
<dbReference type="AlphaFoldDB" id="A0A9P4M522"/>
<organism evidence="1 2">
    <name type="scientific">Rhizodiscina lignyota</name>
    <dbReference type="NCBI Taxonomy" id="1504668"/>
    <lineage>
        <taxon>Eukaryota</taxon>
        <taxon>Fungi</taxon>
        <taxon>Dikarya</taxon>
        <taxon>Ascomycota</taxon>
        <taxon>Pezizomycotina</taxon>
        <taxon>Dothideomycetes</taxon>
        <taxon>Pleosporomycetidae</taxon>
        <taxon>Aulographales</taxon>
        <taxon>Rhizodiscinaceae</taxon>
        <taxon>Rhizodiscina</taxon>
    </lineage>
</organism>
<evidence type="ECO:0000313" key="1">
    <source>
        <dbReference type="EMBL" id="KAF2098321.1"/>
    </source>
</evidence>
<dbReference type="InterPro" id="IPR002698">
    <property type="entry name" value="FTHF_cligase"/>
</dbReference>
<dbReference type="PANTHER" id="PTHR13017:SF0">
    <property type="entry name" value="METHENYLTETRAHYDROFOLATE SYNTHASE DOMAIN-CONTAINING PROTEIN"/>
    <property type="match status" value="1"/>
</dbReference>
<gene>
    <name evidence="1" type="ORF">NA57DRAFT_77110</name>
</gene>
<dbReference type="SUPFAM" id="SSF100950">
    <property type="entry name" value="NagB/RpiA/CoA transferase-like"/>
    <property type="match status" value="1"/>
</dbReference>
<dbReference type="InterPro" id="IPR037171">
    <property type="entry name" value="NagB/RpiA_transferase-like"/>
</dbReference>
<dbReference type="GO" id="GO:0005737">
    <property type="term" value="C:cytoplasm"/>
    <property type="evidence" value="ECO:0007669"/>
    <property type="project" value="TreeGrafter"/>
</dbReference>
<comment type="caution">
    <text evidence="1">The sequence shown here is derived from an EMBL/GenBank/DDBJ whole genome shotgun (WGS) entry which is preliminary data.</text>
</comment>
<dbReference type="InterPro" id="IPR024185">
    <property type="entry name" value="FTHF_cligase-like_sf"/>
</dbReference>
<dbReference type="PANTHER" id="PTHR13017">
    <property type="entry name" value="5-FORMYLTETRAHYDROFOLATE CYCLO-LIGASE-RELATED"/>
    <property type="match status" value="1"/>
</dbReference>
<dbReference type="Gene3D" id="3.40.50.10420">
    <property type="entry name" value="NagB/RpiA/CoA transferase-like"/>
    <property type="match status" value="1"/>
</dbReference>
<dbReference type="Pfam" id="PF01812">
    <property type="entry name" value="5-FTHF_cyc-lig"/>
    <property type="match status" value="1"/>
</dbReference>
<dbReference type="OrthoDB" id="433414at2759"/>
<dbReference type="EMBL" id="ML978127">
    <property type="protein sequence ID" value="KAF2098321.1"/>
    <property type="molecule type" value="Genomic_DNA"/>
</dbReference>
<evidence type="ECO:0000313" key="2">
    <source>
        <dbReference type="Proteomes" id="UP000799772"/>
    </source>
</evidence>
<sequence length="244" mass="27395">MSSKHATRDRVWRELRAVALPDSRFHYDFGSFICDFVGSNQANDRLLQLPCFKAAETVFITPDNCLEYLRYQALRAGKQVLMTTYGIRRGFWLLDPATIDTELFMYASTLDGLERVGRRVSLKDLLDLGVHVDVLVTGTGAINEKGIRFGKGHGYFDLEWAMLSTIGVCQNGSTTIAVVHDCQVLLEELQPEVFDTVCDIIVTPTRTINVHKAEQPGCGIIWDQLQPGMLEDIPPLQEFKGLDI</sequence>